<evidence type="ECO:0000259" key="2">
    <source>
        <dbReference type="Pfam" id="PF13501"/>
    </source>
</evidence>
<gene>
    <name evidence="3" type="primary">soxY</name>
    <name evidence="3" type="ORF">ENK37_03350</name>
</gene>
<dbReference type="NCBIfam" id="TIGR04488">
    <property type="entry name" value="SoxY_true_GGCGG"/>
    <property type="match status" value="1"/>
</dbReference>
<proteinExistence type="predicted"/>
<dbReference type="Proteomes" id="UP000885759">
    <property type="component" value="Unassembled WGS sequence"/>
</dbReference>
<dbReference type="Pfam" id="PF13501">
    <property type="entry name" value="SoxY"/>
    <property type="match status" value="1"/>
</dbReference>
<dbReference type="PIRSF" id="PIRSF010312">
    <property type="entry name" value="Sulphur_oxidation_SoxY"/>
    <property type="match status" value="1"/>
</dbReference>
<dbReference type="Gene3D" id="2.60.40.2470">
    <property type="entry name" value="SoxY domain"/>
    <property type="match status" value="1"/>
</dbReference>
<organism evidence="3">
    <name type="scientific">Oceanithermus profundus</name>
    <dbReference type="NCBI Taxonomy" id="187137"/>
    <lineage>
        <taxon>Bacteria</taxon>
        <taxon>Thermotogati</taxon>
        <taxon>Deinococcota</taxon>
        <taxon>Deinococci</taxon>
        <taxon>Thermales</taxon>
        <taxon>Thermaceae</taxon>
        <taxon>Oceanithermus</taxon>
    </lineage>
</organism>
<dbReference type="InterPro" id="IPR038162">
    <property type="entry name" value="SoxY_sf"/>
</dbReference>
<dbReference type="InterPro" id="IPR006311">
    <property type="entry name" value="TAT_signal"/>
</dbReference>
<evidence type="ECO:0000256" key="1">
    <source>
        <dbReference type="SAM" id="SignalP"/>
    </source>
</evidence>
<dbReference type="AlphaFoldDB" id="A0A7C4ZR08"/>
<comment type="caution">
    <text evidence="3">The sequence shown here is derived from an EMBL/GenBank/DDBJ whole genome shotgun (WGS) entry which is preliminary data.</text>
</comment>
<feature type="signal peptide" evidence="1">
    <location>
        <begin position="1"/>
        <end position="29"/>
    </location>
</feature>
<name>A0A7C4ZR08_9DEIN</name>
<feature type="chain" id="PRO_5028139481" evidence="1">
    <location>
        <begin position="30"/>
        <end position="159"/>
    </location>
</feature>
<protein>
    <submittedName>
        <fullName evidence="3">Thiosulfate oxidation carrier protein SoxY</fullName>
    </submittedName>
</protein>
<dbReference type="InterPro" id="IPR016568">
    <property type="entry name" value="Sulphur_oxidation_SoxY"/>
</dbReference>
<dbReference type="InterPro" id="IPR019546">
    <property type="entry name" value="TAT_signal_bac_arc"/>
</dbReference>
<dbReference type="InterPro" id="IPR032711">
    <property type="entry name" value="SoxY"/>
</dbReference>
<dbReference type="EMBL" id="DRPZ01000090">
    <property type="protein sequence ID" value="HGY09080.1"/>
    <property type="molecule type" value="Genomic_DNA"/>
</dbReference>
<dbReference type="PROSITE" id="PS51318">
    <property type="entry name" value="TAT"/>
    <property type="match status" value="1"/>
</dbReference>
<accession>A0A7C4ZR08</accession>
<keyword evidence="1" id="KW-0732">Signal</keyword>
<evidence type="ECO:0000313" key="3">
    <source>
        <dbReference type="EMBL" id="HGY09080.1"/>
    </source>
</evidence>
<reference evidence="3" key="1">
    <citation type="journal article" date="2020" name="mSystems">
        <title>Genome- and Community-Level Interaction Insights into Carbon Utilization and Element Cycling Functions of Hydrothermarchaeota in Hydrothermal Sediment.</title>
        <authorList>
            <person name="Zhou Z."/>
            <person name="Liu Y."/>
            <person name="Xu W."/>
            <person name="Pan J."/>
            <person name="Luo Z.H."/>
            <person name="Li M."/>
        </authorList>
    </citation>
    <scope>NUCLEOTIDE SEQUENCE [LARGE SCALE GENOMIC DNA]</scope>
    <source>
        <strain evidence="3">HyVt-570</strain>
    </source>
</reference>
<feature type="domain" description="Ig-like SoxY" evidence="2">
    <location>
        <begin position="59"/>
        <end position="158"/>
    </location>
</feature>
<dbReference type="NCBIfam" id="TIGR01409">
    <property type="entry name" value="TAT_signal_seq"/>
    <property type="match status" value="1"/>
</dbReference>
<sequence length="159" mass="17011">MNRRGFLKKTGLAGAALAASRFLPAWAQAATVPTVEEVQDIEHLDEGLKEVLGIDFAKLEPSDKVTINAPEIAESGANVPVEIVSELAPSEVKGIHCFVDKNPFPHIFSMSLGPKAAQTYFATRIRIGETAPVRIVVETTDGRYLLASHVTRVTVGGCG</sequence>